<keyword evidence="3" id="KW-1185">Reference proteome</keyword>
<keyword evidence="1" id="KW-0812">Transmembrane</keyword>
<name>A0ABP7ICG9_9ACTN</name>
<evidence type="ECO:0008006" key="4">
    <source>
        <dbReference type="Google" id="ProtNLM"/>
    </source>
</evidence>
<organism evidence="2 3">
    <name type="scientific">Sphaerisporangium flaviroseum</name>
    <dbReference type="NCBI Taxonomy" id="509199"/>
    <lineage>
        <taxon>Bacteria</taxon>
        <taxon>Bacillati</taxon>
        <taxon>Actinomycetota</taxon>
        <taxon>Actinomycetes</taxon>
        <taxon>Streptosporangiales</taxon>
        <taxon>Streptosporangiaceae</taxon>
        <taxon>Sphaerisporangium</taxon>
    </lineage>
</organism>
<sequence>MDVLDAPVPDAGPVFLLALAVHVAAGLTCVNCGASAMAARKGGVVVHAIKTRGHTS</sequence>
<evidence type="ECO:0000256" key="1">
    <source>
        <dbReference type="SAM" id="Phobius"/>
    </source>
</evidence>
<accession>A0ABP7ICG9</accession>
<comment type="caution">
    <text evidence="2">The sequence shown here is derived from an EMBL/GenBank/DDBJ whole genome shotgun (WGS) entry which is preliminary data.</text>
</comment>
<dbReference type="RefSeq" id="WP_344941873.1">
    <property type="nucleotide sequence ID" value="NZ_BAAAZR010000008.1"/>
</dbReference>
<evidence type="ECO:0000313" key="3">
    <source>
        <dbReference type="Proteomes" id="UP001500888"/>
    </source>
</evidence>
<feature type="transmembrane region" description="Helical" evidence="1">
    <location>
        <begin position="12"/>
        <end position="34"/>
    </location>
</feature>
<gene>
    <name evidence="2" type="ORF">GCM10022226_39740</name>
</gene>
<evidence type="ECO:0000313" key="2">
    <source>
        <dbReference type="EMBL" id="GAA3814966.1"/>
    </source>
</evidence>
<protein>
    <recommendedName>
        <fullName evidence="4">DUF2752 domain-containing protein</fullName>
    </recommendedName>
</protein>
<proteinExistence type="predicted"/>
<dbReference type="EMBL" id="BAAAZR010000008">
    <property type="protein sequence ID" value="GAA3814966.1"/>
    <property type="molecule type" value="Genomic_DNA"/>
</dbReference>
<keyword evidence="1" id="KW-0472">Membrane</keyword>
<reference evidence="3" key="1">
    <citation type="journal article" date="2019" name="Int. J. Syst. Evol. Microbiol.">
        <title>The Global Catalogue of Microorganisms (GCM) 10K type strain sequencing project: providing services to taxonomists for standard genome sequencing and annotation.</title>
        <authorList>
            <consortium name="The Broad Institute Genomics Platform"/>
            <consortium name="The Broad Institute Genome Sequencing Center for Infectious Disease"/>
            <person name="Wu L."/>
            <person name="Ma J."/>
        </authorList>
    </citation>
    <scope>NUCLEOTIDE SEQUENCE [LARGE SCALE GENOMIC DNA]</scope>
    <source>
        <strain evidence="3">JCM 16908</strain>
    </source>
</reference>
<keyword evidence="1" id="KW-1133">Transmembrane helix</keyword>
<dbReference type="Proteomes" id="UP001500888">
    <property type="component" value="Unassembled WGS sequence"/>
</dbReference>